<protein>
    <submittedName>
        <fullName evidence="1">Uncharacterized protein</fullName>
    </submittedName>
</protein>
<dbReference type="AlphaFoldDB" id="A0A6A7Y6S4"/>
<comment type="caution">
    <text evidence="1">The sequence shown here is derived from an EMBL/GenBank/DDBJ whole genome shotgun (WGS) entry which is preliminary data.</text>
</comment>
<reference evidence="1 2" key="1">
    <citation type="submission" date="2019-09" db="EMBL/GenBank/DDBJ databases">
        <title>Segnochrobactrum spirostomi gen. nov., sp. nov., isolated from the ciliate Spirostomum cf. yagiui and description of a novel family, Segnochrobactraceae fam. nov. within the order Rhizobiales of the class Alphaproteobacteria.</title>
        <authorList>
            <person name="Akter S."/>
            <person name="Shazib S.U.A."/>
            <person name="Shin M.K."/>
        </authorList>
    </citation>
    <scope>NUCLEOTIDE SEQUENCE [LARGE SCALE GENOMIC DNA]</scope>
    <source>
        <strain evidence="1 2">Sp-1</strain>
    </source>
</reference>
<proteinExistence type="predicted"/>
<dbReference type="Proteomes" id="UP000332515">
    <property type="component" value="Unassembled WGS sequence"/>
</dbReference>
<evidence type="ECO:0000313" key="2">
    <source>
        <dbReference type="Proteomes" id="UP000332515"/>
    </source>
</evidence>
<organism evidence="1 2">
    <name type="scientific">Segnochrobactrum spirostomi</name>
    <dbReference type="NCBI Taxonomy" id="2608987"/>
    <lineage>
        <taxon>Bacteria</taxon>
        <taxon>Pseudomonadati</taxon>
        <taxon>Pseudomonadota</taxon>
        <taxon>Alphaproteobacteria</taxon>
        <taxon>Hyphomicrobiales</taxon>
        <taxon>Segnochrobactraceae</taxon>
        <taxon>Segnochrobactrum</taxon>
    </lineage>
</organism>
<name>A0A6A7Y6S4_9HYPH</name>
<gene>
    <name evidence="1" type="ORF">F0357_14255</name>
</gene>
<keyword evidence="2" id="KW-1185">Reference proteome</keyword>
<dbReference type="EMBL" id="VWNA01000001">
    <property type="protein sequence ID" value="MQT13781.1"/>
    <property type="molecule type" value="Genomic_DNA"/>
</dbReference>
<evidence type="ECO:0000313" key="1">
    <source>
        <dbReference type="EMBL" id="MQT13781.1"/>
    </source>
</evidence>
<dbReference type="RefSeq" id="WP_153483050.1">
    <property type="nucleotide sequence ID" value="NZ_VWNA01000001.1"/>
</dbReference>
<sequence>MPLSLLASAQRVAATSGADRDRLRGVLAGAAAMRGRPTSGEAVEWPLVEPMHAAEIWLTEHGRRV</sequence>
<accession>A0A6A7Y6S4</accession>